<dbReference type="RefSeq" id="WP_183488839.1">
    <property type="nucleotide sequence ID" value="NZ_JBHUOV010000007.1"/>
</dbReference>
<evidence type="ECO:0000313" key="1">
    <source>
        <dbReference type="EMBL" id="MFD2824114.1"/>
    </source>
</evidence>
<sequence>MEYHQDRFDDYSLMIYSDEKLVALLPGNRDGKMIYSHQGLSYGGLLINDKLRFESYIEVFKALLIYLQAESIEVLHLKKLPFIYHKTLSDEISYVLSALDANQTGFDSYFVLEDVSSYQPNRNRKRAIKISEKEGVVIANDEIAFFWKHVLEQNLAAKFDVKPVHTIEEIKYLMTKFPEHIKFYSAKSGNEVLAGAVLFVTDNVVHFQYSSGTEKRTENGSLDALFHFIIQKYHHKKYISFGSSSTDKSLKIDKGLAYWKESFGARVMPQESYSIQTKNHFKLDTIFK</sequence>
<protein>
    <submittedName>
        <fullName evidence="1">GNAT family N-acetyltransferase</fullName>
    </submittedName>
</protein>
<dbReference type="EMBL" id="JBHUOV010000007">
    <property type="protein sequence ID" value="MFD2824114.1"/>
    <property type="molecule type" value="Genomic_DNA"/>
</dbReference>
<gene>
    <name evidence="1" type="ORF">ACFS5M_10555</name>
</gene>
<organism evidence="1 2">
    <name type="scientific">Lacinutrix iliipiscaria</name>
    <dbReference type="NCBI Taxonomy" id="1230532"/>
    <lineage>
        <taxon>Bacteria</taxon>
        <taxon>Pseudomonadati</taxon>
        <taxon>Bacteroidota</taxon>
        <taxon>Flavobacteriia</taxon>
        <taxon>Flavobacteriales</taxon>
        <taxon>Flavobacteriaceae</taxon>
        <taxon>Lacinutrix</taxon>
    </lineage>
</organism>
<proteinExistence type="predicted"/>
<dbReference type="Gene3D" id="3.40.630.30">
    <property type="match status" value="1"/>
</dbReference>
<dbReference type="SUPFAM" id="SSF55729">
    <property type="entry name" value="Acyl-CoA N-acyltransferases (Nat)"/>
    <property type="match status" value="1"/>
</dbReference>
<dbReference type="Proteomes" id="UP001597533">
    <property type="component" value="Unassembled WGS sequence"/>
</dbReference>
<name>A0ABW5WQ82_9FLAO</name>
<reference evidence="2" key="1">
    <citation type="journal article" date="2019" name="Int. J. Syst. Evol. Microbiol.">
        <title>The Global Catalogue of Microorganisms (GCM) 10K type strain sequencing project: providing services to taxonomists for standard genome sequencing and annotation.</title>
        <authorList>
            <consortium name="The Broad Institute Genomics Platform"/>
            <consortium name="The Broad Institute Genome Sequencing Center for Infectious Disease"/>
            <person name="Wu L."/>
            <person name="Ma J."/>
        </authorList>
    </citation>
    <scope>NUCLEOTIDE SEQUENCE [LARGE SCALE GENOMIC DNA]</scope>
    <source>
        <strain evidence="2">KCTC 32141</strain>
    </source>
</reference>
<accession>A0ABW5WQ82</accession>
<evidence type="ECO:0000313" key="2">
    <source>
        <dbReference type="Proteomes" id="UP001597533"/>
    </source>
</evidence>
<dbReference type="InterPro" id="IPR016181">
    <property type="entry name" value="Acyl_CoA_acyltransferase"/>
</dbReference>
<comment type="caution">
    <text evidence="1">The sequence shown here is derived from an EMBL/GenBank/DDBJ whole genome shotgun (WGS) entry which is preliminary data.</text>
</comment>
<keyword evidence="2" id="KW-1185">Reference proteome</keyword>